<feature type="transmembrane region" description="Helical" evidence="11">
    <location>
        <begin position="176"/>
        <end position="196"/>
    </location>
</feature>
<reference evidence="13 14" key="1">
    <citation type="journal article" date="2023" name="Arcadia Sci">
        <title>De novo assembly of a long-read Amblyomma americanum tick genome.</title>
        <authorList>
            <person name="Chou S."/>
            <person name="Poskanzer K.E."/>
            <person name="Rollins M."/>
            <person name="Thuy-Boun P.S."/>
        </authorList>
    </citation>
    <scope>NUCLEOTIDE SEQUENCE [LARGE SCALE GENOMIC DNA]</scope>
    <source>
        <strain evidence="13">F_SG_1</strain>
        <tissue evidence="13">Salivary glands</tissue>
    </source>
</reference>
<evidence type="ECO:0000256" key="3">
    <source>
        <dbReference type="ARBA" id="ARBA00022692"/>
    </source>
</evidence>
<dbReference type="AlphaFoldDB" id="A0AAQ4EPJ0"/>
<feature type="transmembrane region" description="Helical" evidence="11">
    <location>
        <begin position="96"/>
        <end position="117"/>
    </location>
</feature>
<keyword evidence="4 11" id="KW-1133">Transmembrane helix</keyword>
<dbReference type="PRINTS" id="PR01012">
    <property type="entry name" value="NRPEPTIDEYR"/>
</dbReference>
<dbReference type="Pfam" id="PF00001">
    <property type="entry name" value="7tm_1"/>
    <property type="match status" value="1"/>
</dbReference>
<feature type="region of interest" description="Disordered" evidence="10">
    <location>
        <begin position="257"/>
        <end position="289"/>
    </location>
</feature>
<proteinExistence type="inferred from homology"/>
<keyword evidence="6 11" id="KW-0472">Membrane</keyword>
<keyword evidence="5 9" id="KW-0297">G-protein coupled receptor</keyword>
<dbReference type="Proteomes" id="UP001321473">
    <property type="component" value="Unassembled WGS sequence"/>
</dbReference>
<feature type="transmembrane region" description="Helical" evidence="11">
    <location>
        <begin position="56"/>
        <end position="84"/>
    </location>
</feature>
<dbReference type="InterPro" id="IPR000276">
    <property type="entry name" value="GPCR_Rhodpsn"/>
</dbReference>
<evidence type="ECO:0000256" key="11">
    <source>
        <dbReference type="SAM" id="Phobius"/>
    </source>
</evidence>
<name>A0AAQ4EPJ0_AMBAM</name>
<keyword evidence="7 9" id="KW-0675">Receptor</keyword>
<evidence type="ECO:0000313" key="14">
    <source>
        <dbReference type="Proteomes" id="UP001321473"/>
    </source>
</evidence>
<dbReference type="InterPro" id="IPR017452">
    <property type="entry name" value="GPCR_Rhodpsn_7TM"/>
</dbReference>
<feature type="transmembrane region" description="Helical" evidence="11">
    <location>
        <begin position="137"/>
        <end position="155"/>
    </location>
</feature>
<evidence type="ECO:0000256" key="7">
    <source>
        <dbReference type="ARBA" id="ARBA00023170"/>
    </source>
</evidence>
<dbReference type="PROSITE" id="PS00237">
    <property type="entry name" value="G_PROTEIN_RECEP_F1_1"/>
    <property type="match status" value="1"/>
</dbReference>
<dbReference type="PRINTS" id="PR00237">
    <property type="entry name" value="GPCRRHODOPSN"/>
</dbReference>
<evidence type="ECO:0000256" key="5">
    <source>
        <dbReference type="ARBA" id="ARBA00023040"/>
    </source>
</evidence>
<evidence type="ECO:0000256" key="6">
    <source>
        <dbReference type="ARBA" id="ARBA00023136"/>
    </source>
</evidence>
<evidence type="ECO:0000259" key="12">
    <source>
        <dbReference type="PROSITE" id="PS50262"/>
    </source>
</evidence>
<feature type="domain" description="G-protein coupled receptors family 1 profile" evidence="12">
    <location>
        <begin position="76"/>
        <end position="289"/>
    </location>
</feature>
<keyword evidence="3 9" id="KW-0812">Transmembrane</keyword>
<evidence type="ECO:0000313" key="13">
    <source>
        <dbReference type="EMBL" id="KAK8776656.1"/>
    </source>
</evidence>
<dbReference type="PROSITE" id="PS50262">
    <property type="entry name" value="G_PROTEIN_RECEP_F1_2"/>
    <property type="match status" value="1"/>
</dbReference>
<evidence type="ECO:0000256" key="2">
    <source>
        <dbReference type="ARBA" id="ARBA00010663"/>
    </source>
</evidence>
<comment type="similarity">
    <text evidence="2 9">Belongs to the G-protein coupled receptor 1 family.</text>
</comment>
<dbReference type="GO" id="GO:0005886">
    <property type="term" value="C:plasma membrane"/>
    <property type="evidence" value="ECO:0007669"/>
    <property type="project" value="TreeGrafter"/>
</dbReference>
<sequence length="289" mass="31817">MTSQPGMTHDPSAPPPLLLDSPYVSQDYGNLSLLPSLLPPHGGNVNSSGKLYQVPVGFIVLLSIFYGLISLVAVAGNFMVMWIVATSRRMQTVTNFFIANLAVADIIIGLFSIPFQFQAALLQRWVLPEFMCAFCPFVQVLSVNVSIFTLTAIALDRYRAVMSPLKARTTKLRAKFIICGIWTLAVAAALPCALALRVETQVESHALNLTKPFCHEVGISRSAWRIYNHALVCLQYFFPLLTICFVYARMGLKLKESKSPGNAQGARDAGILKNKKKEGMRRSSSDEEA</sequence>
<dbReference type="Gene3D" id="1.20.1070.10">
    <property type="entry name" value="Rhodopsin 7-helix transmembrane proteins"/>
    <property type="match status" value="1"/>
</dbReference>
<dbReference type="PANTHER" id="PTHR45695">
    <property type="entry name" value="LEUCOKININ RECEPTOR-RELATED"/>
    <property type="match status" value="1"/>
</dbReference>
<accession>A0AAQ4EPJ0</accession>
<feature type="compositionally biased region" description="Basic and acidic residues" evidence="10">
    <location>
        <begin position="280"/>
        <end position="289"/>
    </location>
</feature>
<dbReference type="InterPro" id="IPR000611">
    <property type="entry name" value="NPY_rcpt"/>
</dbReference>
<protein>
    <recommendedName>
        <fullName evidence="12">G-protein coupled receptors family 1 profile domain-containing protein</fullName>
    </recommendedName>
</protein>
<gene>
    <name evidence="13" type="ORF">V5799_029999</name>
</gene>
<evidence type="ECO:0000256" key="1">
    <source>
        <dbReference type="ARBA" id="ARBA00004141"/>
    </source>
</evidence>
<dbReference type="EMBL" id="JARKHS020012689">
    <property type="protein sequence ID" value="KAK8776656.1"/>
    <property type="molecule type" value="Genomic_DNA"/>
</dbReference>
<dbReference type="SUPFAM" id="SSF81321">
    <property type="entry name" value="Family A G protein-coupled receptor-like"/>
    <property type="match status" value="1"/>
</dbReference>
<evidence type="ECO:0000256" key="9">
    <source>
        <dbReference type="RuleBase" id="RU000688"/>
    </source>
</evidence>
<dbReference type="GO" id="GO:0004983">
    <property type="term" value="F:neuropeptide Y receptor activity"/>
    <property type="evidence" value="ECO:0007669"/>
    <property type="project" value="InterPro"/>
</dbReference>
<keyword evidence="14" id="KW-1185">Reference proteome</keyword>
<dbReference type="PANTHER" id="PTHR45695:SF9">
    <property type="entry name" value="LEUCOKININ RECEPTOR"/>
    <property type="match status" value="1"/>
</dbReference>
<keyword evidence="8 9" id="KW-0807">Transducer</keyword>
<evidence type="ECO:0000256" key="4">
    <source>
        <dbReference type="ARBA" id="ARBA00022989"/>
    </source>
</evidence>
<evidence type="ECO:0000256" key="10">
    <source>
        <dbReference type="SAM" id="MobiDB-lite"/>
    </source>
</evidence>
<feature type="transmembrane region" description="Helical" evidence="11">
    <location>
        <begin position="226"/>
        <end position="248"/>
    </location>
</feature>
<evidence type="ECO:0000256" key="8">
    <source>
        <dbReference type="ARBA" id="ARBA00023224"/>
    </source>
</evidence>
<organism evidence="13 14">
    <name type="scientific">Amblyomma americanum</name>
    <name type="common">Lone star tick</name>
    <dbReference type="NCBI Taxonomy" id="6943"/>
    <lineage>
        <taxon>Eukaryota</taxon>
        <taxon>Metazoa</taxon>
        <taxon>Ecdysozoa</taxon>
        <taxon>Arthropoda</taxon>
        <taxon>Chelicerata</taxon>
        <taxon>Arachnida</taxon>
        <taxon>Acari</taxon>
        <taxon>Parasitiformes</taxon>
        <taxon>Ixodida</taxon>
        <taxon>Ixodoidea</taxon>
        <taxon>Ixodidae</taxon>
        <taxon>Amblyomminae</taxon>
        <taxon>Amblyomma</taxon>
    </lineage>
</organism>
<comment type="caution">
    <text evidence="13">The sequence shown here is derived from an EMBL/GenBank/DDBJ whole genome shotgun (WGS) entry which is preliminary data.</text>
</comment>
<comment type="subcellular location">
    <subcellularLocation>
        <location evidence="1">Membrane</location>
        <topology evidence="1">Multi-pass membrane protein</topology>
    </subcellularLocation>
</comment>